<dbReference type="Gene3D" id="3.40.50.150">
    <property type="entry name" value="Vaccinia Virus protein VP39"/>
    <property type="match status" value="1"/>
</dbReference>
<dbReference type="RefSeq" id="WP_112093477.1">
    <property type="nucleotide sequence ID" value="NZ_QLOE01000002.1"/>
</dbReference>
<dbReference type="Proteomes" id="UP000249782">
    <property type="component" value="Unassembled WGS sequence"/>
</dbReference>
<accession>A0A328PAG5</accession>
<comment type="caution">
    <text evidence="1">The sequence shown here is derived from an EMBL/GenBank/DDBJ whole genome shotgun (WGS) entry which is preliminary data.</text>
</comment>
<evidence type="ECO:0000313" key="2">
    <source>
        <dbReference type="Proteomes" id="UP000249782"/>
    </source>
</evidence>
<dbReference type="EMBL" id="QLOE01000002">
    <property type="protein sequence ID" value="RAO79647.1"/>
    <property type="molecule type" value="Genomic_DNA"/>
</dbReference>
<sequence length="179" mass="21178">MENNPSVKLHNINALKFKPEKKYNLIVCFEMLEHLHEDLKLLKLINSWMKNDGFLLISVPHNEKLWNIRDEQAGHLRRYSKDEIKNKLKKANLKPTRILCYGFPFIRLFLGTYLKIEEKMQKKTGKEDKTNTSQTRPVLPRRMKKISAPILKHLFKFDNLFLNSDRGFGLVIMAKKITQ</sequence>
<dbReference type="OrthoDB" id="147504at2157"/>
<dbReference type="Pfam" id="PF13489">
    <property type="entry name" value="Methyltransf_23"/>
    <property type="match status" value="1"/>
</dbReference>
<keyword evidence="2" id="KW-1185">Reference proteome</keyword>
<protein>
    <recommendedName>
        <fullName evidence="3">Methyltransferase domain-containing protein</fullName>
    </recommendedName>
</protein>
<dbReference type="AlphaFoldDB" id="A0A328PAG5"/>
<reference evidence="1 2" key="1">
    <citation type="submission" date="2018-06" db="EMBL/GenBank/DDBJ databases">
        <title>Draft genome sequence of hyperthermophilic methanogen Methanothermobacter tenebrarum sp. MCM-B 1447.</title>
        <authorList>
            <person name="Pore S.D."/>
            <person name="Dagar S."/>
            <person name="Dhakephalkar P.K."/>
        </authorList>
    </citation>
    <scope>NUCLEOTIDE SEQUENCE [LARGE SCALE GENOMIC DNA]</scope>
    <source>
        <strain evidence="1 2">MCM B 1447</strain>
    </source>
</reference>
<evidence type="ECO:0000313" key="1">
    <source>
        <dbReference type="EMBL" id="RAO79647.1"/>
    </source>
</evidence>
<gene>
    <name evidence="1" type="ORF">DPC56_02470</name>
</gene>
<dbReference type="InterPro" id="IPR029063">
    <property type="entry name" value="SAM-dependent_MTases_sf"/>
</dbReference>
<dbReference type="SUPFAM" id="SSF53335">
    <property type="entry name" value="S-adenosyl-L-methionine-dependent methyltransferases"/>
    <property type="match status" value="1"/>
</dbReference>
<proteinExistence type="predicted"/>
<evidence type="ECO:0008006" key="3">
    <source>
        <dbReference type="Google" id="ProtNLM"/>
    </source>
</evidence>
<name>A0A328PAG5_9EURY</name>
<organism evidence="1 2">
    <name type="scientific">Methanothermobacter tenebrarum</name>
    <dbReference type="NCBI Taxonomy" id="680118"/>
    <lineage>
        <taxon>Archaea</taxon>
        <taxon>Methanobacteriati</taxon>
        <taxon>Methanobacteriota</taxon>
        <taxon>Methanomada group</taxon>
        <taxon>Methanobacteria</taxon>
        <taxon>Methanobacteriales</taxon>
        <taxon>Methanobacteriaceae</taxon>
        <taxon>Methanothermobacter</taxon>
    </lineage>
</organism>